<name>A0ACB9IQY1_9ASTR</name>
<organism evidence="1 2">
    <name type="scientific">Smallanthus sonchifolius</name>
    <dbReference type="NCBI Taxonomy" id="185202"/>
    <lineage>
        <taxon>Eukaryota</taxon>
        <taxon>Viridiplantae</taxon>
        <taxon>Streptophyta</taxon>
        <taxon>Embryophyta</taxon>
        <taxon>Tracheophyta</taxon>
        <taxon>Spermatophyta</taxon>
        <taxon>Magnoliopsida</taxon>
        <taxon>eudicotyledons</taxon>
        <taxon>Gunneridae</taxon>
        <taxon>Pentapetalae</taxon>
        <taxon>asterids</taxon>
        <taxon>campanulids</taxon>
        <taxon>Asterales</taxon>
        <taxon>Asteraceae</taxon>
        <taxon>Asteroideae</taxon>
        <taxon>Heliantheae alliance</taxon>
        <taxon>Millerieae</taxon>
        <taxon>Smallanthus</taxon>
    </lineage>
</organism>
<keyword evidence="2" id="KW-1185">Reference proteome</keyword>
<dbReference type="EMBL" id="CM042024">
    <property type="protein sequence ID" value="KAI3810349.1"/>
    <property type="molecule type" value="Genomic_DNA"/>
</dbReference>
<evidence type="ECO:0000313" key="1">
    <source>
        <dbReference type="EMBL" id="KAI3810349.1"/>
    </source>
</evidence>
<proteinExistence type="predicted"/>
<reference evidence="1 2" key="2">
    <citation type="journal article" date="2022" name="Mol. Ecol. Resour.">
        <title>The genomes of chicory, endive, great burdock and yacon provide insights into Asteraceae paleo-polyploidization history and plant inulin production.</title>
        <authorList>
            <person name="Fan W."/>
            <person name="Wang S."/>
            <person name="Wang H."/>
            <person name="Wang A."/>
            <person name="Jiang F."/>
            <person name="Liu H."/>
            <person name="Zhao H."/>
            <person name="Xu D."/>
            <person name="Zhang Y."/>
        </authorList>
    </citation>
    <scope>NUCLEOTIDE SEQUENCE [LARGE SCALE GENOMIC DNA]</scope>
    <source>
        <strain evidence="2">cv. Yunnan</strain>
        <tissue evidence="1">Leaves</tissue>
    </source>
</reference>
<dbReference type="Proteomes" id="UP001056120">
    <property type="component" value="Linkage Group LG07"/>
</dbReference>
<protein>
    <submittedName>
        <fullName evidence="1">Uncharacterized protein</fullName>
    </submittedName>
</protein>
<comment type="caution">
    <text evidence="1">The sequence shown here is derived from an EMBL/GenBank/DDBJ whole genome shotgun (WGS) entry which is preliminary data.</text>
</comment>
<reference evidence="2" key="1">
    <citation type="journal article" date="2022" name="Mol. Ecol. Resour.">
        <title>The genomes of chicory, endive, great burdock and yacon provide insights into Asteraceae palaeo-polyploidization history and plant inulin production.</title>
        <authorList>
            <person name="Fan W."/>
            <person name="Wang S."/>
            <person name="Wang H."/>
            <person name="Wang A."/>
            <person name="Jiang F."/>
            <person name="Liu H."/>
            <person name="Zhao H."/>
            <person name="Xu D."/>
            <person name="Zhang Y."/>
        </authorList>
    </citation>
    <scope>NUCLEOTIDE SEQUENCE [LARGE SCALE GENOMIC DNA]</scope>
    <source>
        <strain evidence="2">cv. Yunnan</strain>
    </source>
</reference>
<accession>A0ACB9IQY1</accession>
<evidence type="ECO:0000313" key="2">
    <source>
        <dbReference type="Proteomes" id="UP001056120"/>
    </source>
</evidence>
<sequence>MAASIPPTAALDPPTALTCFNASANRPGREVFINSVNSRAMAALTSGSKVKGCSSTCVCSASCTLTAGSA</sequence>
<gene>
    <name evidence="1" type="ORF">L1987_19961</name>
</gene>